<dbReference type="RefSeq" id="WP_108402936.1">
    <property type="nucleotide sequence ID" value="NZ_NESP01000002.1"/>
</dbReference>
<dbReference type="SUPFAM" id="SSF54637">
    <property type="entry name" value="Thioesterase/thiol ester dehydrase-isomerase"/>
    <property type="match status" value="1"/>
</dbReference>
<gene>
    <name evidence="1" type="ORF">B9Z44_14255</name>
</gene>
<dbReference type="Gene3D" id="3.10.129.10">
    <property type="entry name" value="Hotdog Thioesterase"/>
    <property type="match status" value="1"/>
</dbReference>
<evidence type="ECO:0000313" key="2">
    <source>
        <dbReference type="Proteomes" id="UP000251341"/>
    </source>
</evidence>
<comment type="caution">
    <text evidence="1">The sequence shown here is derived from an EMBL/GenBank/DDBJ whole genome shotgun (WGS) entry which is preliminary data.</text>
</comment>
<proteinExistence type="predicted"/>
<evidence type="ECO:0000313" key="1">
    <source>
        <dbReference type="EMBL" id="PUE56409.1"/>
    </source>
</evidence>
<dbReference type="InterPro" id="IPR029069">
    <property type="entry name" value="HotDog_dom_sf"/>
</dbReference>
<dbReference type="Pfam" id="PF13279">
    <property type="entry name" value="4HBT_2"/>
    <property type="match status" value="1"/>
</dbReference>
<sequence length="146" mass="16852">MSIVVTYNKLVEFGDCDPARIVWFPNYFKWIDAASRNYFTQRGVPPWHATEREFGILGTPVVDTHAQFTNTASYGDVLSIHTRITQWRKTSFVMHYEVMRDHCSIMTCIETRVFAKHVGNTPDSSHHQIKAIPVPEFIKQLCGFSQ</sequence>
<protein>
    <submittedName>
        <fullName evidence="1">4-hydroxybenzoyl-CoA thioesterase</fullName>
    </submittedName>
</protein>
<organism evidence="1 2">
    <name type="scientific">Limnohabitans curvus</name>
    <dbReference type="NCBI Taxonomy" id="323423"/>
    <lineage>
        <taxon>Bacteria</taxon>
        <taxon>Pseudomonadati</taxon>
        <taxon>Pseudomonadota</taxon>
        <taxon>Betaproteobacteria</taxon>
        <taxon>Burkholderiales</taxon>
        <taxon>Comamonadaceae</taxon>
        <taxon>Limnohabitans</taxon>
    </lineage>
</organism>
<reference evidence="1 2" key="1">
    <citation type="submission" date="2017-04" db="EMBL/GenBank/DDBJ databases">
        <title>Unexpected and diverse lifestyles within the genus Limnohabitans.</title>
        <authorList>
            <person name="Kasalicky V."/>
            <person name="Mehrshad M."/>
            <person name="Andrei S.-A."/>
            <person name="Salcher M."/>
            <person name="Kratochvilova H."/>
            <person name="Simek K."/>
            <person name="Ghai R."/>
        </authorList>
    </citation>
    <scope>NUCLEOTIDE SEQUENCE [LARGE SCALE GENOMIC DNA]</scope>
    <source>
        <strain evidence="1 2">MWH-C5</strain>
    </source>
</reference>
<name>A0A315EGV5_9BURK</name>
<accession>A0A315EGV5</accession>
<dbReference type="AlphaFoldDB" id="A0A315EGV5"/>
<dbReference type="CDD" id="cd00586">
    <property type="entry name" value="4HBT"/>
    <property type="match status" value="1"/>
</dbReference>
<dbReference type="EMBL" id="NESP01000002">
    <property type="protein sequence ID" value="PUE56409.1"/>
    <property type="molecule type" value="Genomic_DNA"/>
</dbReference>
<keyword evidence="2" id="KW-1185">Reference proteome</keyword>
<dbReference type="Proteomes" id="UP000251341">
    <property type="component" value="Unassembled WGS sequence"/>
</dbReference>